<dbReference type="EMBL" id="CP041153">
    <property type="protein sequence ID" value="QDF75861.1"/>
    <property type="molecule type" value="Genomic_DNA"/>
</dbReference>
<name>A0ABX5WNZ4_9GAMM</name>
<keyword evidence="8" id="KW-1185">Reference proteome</keyword>
<evidence type="ECO:0000313" key="7">
    <source>
        <dbReference type="EMBL" id="QDF75861.1"/>
    </source>
</evidence>
<keyword evidence="4 5" id="KW-0472">Membrane</keyword>
<feature type="transmembrane region" description="Helical" evidence="5">
    <location>
        <begin position="347"/>
        <end position="365"/>
    </location>
</feature>
<feature type="domain" description="O-antigen ligase-related" evidence="6">
    <location>
        <begin position="199"/>
        <end position="359"/>
    </location>
</feature>
<feature type="transmembrane region" description="Helical" evidence="5">
    <location>
        <begin position="192"/>
        <end position="209"/>
    </location>
</feature>
<dbReference type="Proteomes" id="UP000318758">
    <property type="component" value="Chromosome"/>
</dbReference>
<comment type="subcellular location">
    <subcellularLocation>
        <location evidence="1">Membrane</location>
        <topology evidence="1">Multi-pass membrane protein</topology>
    </subcellularLocation>
</comment>
<dbReference type="RefSeq" id="WP_033540594.1">
    <property type="nucleotide sequence ID" value="NZ_CP041153.1"/>
</dbReference>
<evidence type="ECO:0000256" key="2">
    <source>
        <dbReference type="ARBA" id="ARBA00022692"/>
    </source>
</evidence>
<feature type="transmembrane region" description="Helical" evidence="5">
    <location>
        <begin position="400"/>
        <end position="416"/>
    </location>
</feature>
<feature type="transmembrane region" description="Helical" evidence="5">
    <location>
        <begin position="87"/>
        <end position="109"/>
    </location>
</feature>
<evidence type="ECO:0000256" key="5">
    <source>
        <dbReference type="SAM" id="Phobius"/>
    </source>
</evidence>
<gene>
    <name evidence="7" type="ORF">FGA12_12300</name>
</gene>
<keyword evidence="3 5" id="KW-1133">Transmembrane helix</keyword>
<feature type="transmembrane region" description="Helical" evidence="5">
    <location>
        <begin position="32"/>
        <end position="53"/>
    </location>
</feature>
<evidence type="ECO:0000256" key="3">
    <source>
        <dbReference type="ARBA" id="ARBA00022989"/>
    </source>
</evidence>
<feature type="transmembrane region" description="Helical" evidence="5">
    <location>
        <begin position="121"/>
        <end position="143"/>
    </location>
</feature>
<dbReference type="PANTHER" id="PTHR37422:SF13">
    <property type="entry name" value="LIPOPOLYSACCHARIDE BIOSYNTHESIS PROTEIN PA4999-RELATED"/>
    <property type="match status" value="1"/>
</dbReference>
<feature type="transmembrane region" description="Helical" evidence="5">
    <location>
        <begin position="241"/>
        <end position="259"/>
    </location>
</feature>
<protein>
    <submittedName>
        <fullName evidence="7">Oligosaccharide repeat unit polymerase</fullName>
    </submittedName>
</protein>
<evidence type="ECO:0000256" key="4">
    <source>
        <dbReference type="ARBA" id="ARBA00023136"/>
    </source>
</evidence>
<feature type="transmembrane region" description="Helical" evidence="5">
    <location>
        <begin position="7"/>
        <end position="26"/>
    </location>
</feature>
<feature type="transmembrane region" description="Helical" evidence="5">
    <location>
        <begin position="62"/>
        <end position="81"/>
    </location>
</feature>
<proteinExistence type="predicted"/>
<feature type="transmembrane region" description="Helical" evidence="5">
    <location>
        <begin position="215"/>
        <end position="234"/>
    </location>
</feature>
<reference evidence="7 8" key="1">
    <citation type="submission" date="2019-06" db="EMBL/GenBank/DDBJ databases">
        <title>Complete genome of Shewanella marisflavi ECSMB14101, a mussel settlement-inducing bacterium isolated from East China Sea.</title>
        <authorList>
            <person name="Yang J."/>
            <person name="Liang X."/>
            <person name="Chang R."/>
            <person name="Peng L."/>
        </authorList>
    </citation>
    <scope>NUCLEOTIDE SEQUENCE [LARGE SCALE GENOMIC DNA]</scope>
    <source>
        <strain evidence="7 8">ECSMB14101</strain>
    </source>
</reference>
<accession>A0ABX5WNZ4</accession>
<evidence type="ECO:0000256" key="1">
    <source>
        <dbReference type="ARBA" id="ARBA00004141"/>
    </source>
</evidence>
<feature type="transmembrane region" description="Helical" evidence="5">
    <location>
        <begin position="377"/>
        <end position="394"/>
    </location>
</feature>
<dbReference type="PANTHER" id="PTHR37422">
    <property type="entry name" value="TEICHURONIC ACID BIOSYNTHESIS PROTEIN TUAE"/>
    <property type="match status" value="1"/>
</dbReference>
<organism evidence="7 8">
    <name type="scientific">Shewanella marisflavi</name>
    <dbReference type="NCBI Taxonomy" id="260364"/>
    <lineage>
        <taxon>Bacteria</taxon>
        <taxon>Pseudomonadati</taxon>
        <taxon>Pseudomonadota</taxon>
        <taxon>Gammaproteobacteria</taxon>
        <taxon>Alteromonadales</taxon>
        <taxon>Shewanellaceae</taxon>
        <taxon>Shewanella</taxon>
    </lineage>
</organism>
<dbReference type="InterPro" id="IPR007016">
    <property type="entry name" value="O-antigen_ligase-rel_domated"/>
</dbReference>
<dbReference type="InterPro" id="IPR051533">
    <property type="entry name" value="WaaL-like"/>
</dbReference>
<evidence type="ECO:0000259" key="6">
    <source>
        <dbReference type="Pfam" id="PF04932"/>
    </source>
</evidence>
<dbReference type="Pfam" id="PF04932">
    <property type="entry name" value="Wzy_C"/>
    <property type="match status" value="1"/>
</dbReference>
<feature type="transmembrane region" description="Helical" evidence="5">
    <location>
        <begin position="163"/>
        <end position="185"/>
    </location>
</feature>
<sequence>MKSLSLSNFFVFWIFISILYQAGVSFYTDNPIISLFSQLFIPISIVFSIIVIFKRGFISKNAIFISFFCFFILLSCVSNFYEGKEAFVLLLGTIDNLKFLLVLLIVVSLPAHFFRLDHVNNVILTLVYFIIVFSVFFSCIQQFNSSLIYIFPSAVEFKELYRYGILRVPSIFASVNAFAKIAFLLIPIAYVLKRNMIFAISLALIAFLMTFSRQFLVGLFVSTFLSLVFSGYFRKKGSMKILLVSIVSLSMLVTISIIGQGNSKNEVHDGKFLSIPDKYIRLAVAVTSVKASIDNPIFGVGSGYFGGNIGKKFVINSELEKYGLMEIIPYFDLGGVYYTDTLWPQLLGEYGVFGFVLIIYAFYLWFRRLYNIREPSIRFVALILFFQYIIVGFTGPVFNYSYFSIPILILSIILVAQDENINRY</sequence>
<keyword evidence="2 5" id="KW-0812">Transmembrane</keyword>
<evidence type="ECO:0000313" key="8">
    <source>
        <dbReference type="Proteomes" id="UP000318758"/>
    </source>
</evidence>